<comment type="caution">
    <text evidence="5">The sequence shown here is derived from an EMBL/GenBank/DDBJ whole genome shotgun (WGS) entry which is preliminary data.</text>
</comment>
<keyword evidence="6" id="KW-1185">Reference proteome</keyword>
<evidence type="ECO:0000259" key="4">
    <source>
        <dbReference type="Pfam" id="PF07804"/>
    </source>
</evidence>
<dbReference type="PANTHER" id="PTHR37419">
    <property type="entry name" value="SERINE/THREONINE-PROTEIN KINASE TOXIN HIPA"/>
    <property type="match status" value="1"/>
</dbReference>
<keyword evidence="2" id="KW-0808">Transferase</keyword>
<dbReference type="InterPro" id="IPR052028">
    <property type="entry name" value="HipA_Ser/Thr_kinase"/>
</dbReference>
<dbReference type="EMBL" id="RZIJ01000013">
    <property type="protein sequence ID" value="RUQ68869.1"/>
    <property type="molecule type" value="Genomic_DNA"/>
</dbReference>
<dbReference type="AlphaFoldDB" id="A0A3S0XLQ3"/>
<evidence type="ECO:0000256" key="2">
    <source>
        <dbReference type="ARBA" id="ARBA00022679"/>
    </source>
</evidence>
<keyword evidence="3" id="KW-0418">Kinase</keyword>
<dbReference type="InterPro" id="IPR012893">
    <property type="entry name" value="HipA-like_C"/>
</dbReference>
<dbReference type="GO" id="GO:0004674">
    <property type="term" value="F:protein serine/threonine kinase activity"/>
    <property type="evidence" value="ECO:0007669"/>
    <property type="project" value="TreeGrafter"/>
</dbReference>
<protein>
    <submittedName>
        <fullName evidence="5">HipA domain-containing protein</fullName>
    </submittedName>
</protein>
<feature type="domain" description="HipA-like C-terminal" evidence="4">
    <location>
        <begin position="2"/>
        <end position="189"/>
    </location>
</feature>
<evidence type="ECO:0000313" key="5">
    <source>
        <dbReference type="EMBL" id="RUQ68869.1"/>
    </source>
</evidence>
<name>A0A3S0XLQ3_9PROT</name>
<dbReference type="Proteomes" id="UP000280346">
    <property type="component" value="Unassembled WGS sequence"/>
</dbReference>
<dbReference type="GO" id="GO:0005829">
    <property type="term" value="C:cytosol"/>
    <property type="evidence" value="ECO:0007669"/>
    <property type="project" value="TreeGrafter"/>
</dbReference>
<reference evidence="5 6" key="1">
    <citation type="submission" date="2018-12" db="EMBL/GenBank/DDBJ databases">
        <authorList>
            <person name="Yang Y."/>
        </authorList>
    </citation>
    <scope>NUCLEOTIDE SEQUENCE [LARGE SCALE GENOMIC DNA]</scope>
    <source>
        <strain evidence="5 6">GSF71</strain>
    </source>
</reference>
<proteinExistence type="inferred from homology"/>
<sequence>MVRNEALTLELCAVLLGKGEVNAVRFGMVEGIPGVALIVERFDRRDGGNLRCEDFMQVLNRRPGRDHQGKYNASYEDLGAALEFSSAPVLDRRRAFLRLAAYVLVGNVDCHMKNWSLMETATGLRLTPAYDALNGYVYGAQGYTTRFGLLADGERAQWDSHDRTRLLDLAARIGLPRKAAEAALDSLKRKKEVVFARLDRPLGLP</sequence>
<gene>
    <name evidence="5" type="ORF">EJ913_16980</name>
</gene>
<dbReference type="PANTHER" id="PTHR37419:SF1">
    <property type="entry name" value="SERINE_THREONINE-PROTEIN KINASE TOXIN HIPA"/>
    <property type="match status" value="1"/>
</dbReference>
<accession>A0A3S0XLQ3</accession>
<comment type="similarity">
    <text evidence="1">Belongs to the HipA Ser/Thr kinase family.</text>
</comment>
<organism evidence="5 6">
    <name type="scientific">Azospirillum doebereinerae</name>
    <dbReference type="NCBI Taxonomy" id="92933"/>
    <lineage>
        <taxon>Bacteria</taxon>
        <taxon>Pseudomonadati</taxon>
        <taxon>Pseudomonadota</taxon>
        <taxon>Alphaproteobacteria</taxon>
        <taxon>Rhodospirillales</taxon>
        <taxon>Azospirillaceae</taxon>
        <taxon>Azospirillum</taxon>
    </lineage>
</organism>
<dbReference type="Pfam" id="PF07804">
    <property type="entry name" value="HipA_C"/>
    <property type="match status" value="1"/>
</dbReference>
<evidence type="ECO:0000256" key="3">
    <source>
        <dbReference type="ARBA" id="ARBA00022777"/>
    </source>
</evidence>
<evidence type="ECO:0000256" key="1">
    <source>
        <dbReference type="ARBA" id="ARBA00010164"/>
    </source>
</evidence>
<evidence type="ECO:0000313" key="6">
    <source>
        <dbReference type="Proteomes" id="UP000280346"/>
    </source>
</evidence>
<dbReference type="OrthoDB" id="9805913at2"/>